<name>A0A556CQM3_BREAU</name>
<dbReference type="GO" id="GO:0005829">
    <property type="term" value="C:cytosol"/>
    <property type="evidence" value="ECO:0007669"/>
    <property type="project" value="TreeGrafter"/>
</dbReference>
<dbReference type="PANTHER" id="PTHR43364">
    <property type="entry name" value="NADH-SPECIFIC METHYLGLYOXAL REDUCTASE-RELATED"/>
    <property type="match status" value="1"/>
</dbReference>
<dbReference type="SUPFAM" id="SSF51430">
    <property type="entry name" value="NAD(P)-linked oxidoreductase"/>
    <property type="match status" value="1"/>
</dbReference>
<keyword evidence="4" id="KW-1185">Reference proteome</keyword>
<evidence type="ECO:0000313" key="4">
    <source>
        <dbReference type="Proteomes" id="UP000316406"/>
    </source>
</evidence>
<gene>
    <name evidence="3" type="ORF">FO013_01910</name>
</gene>
<dbReference type="InterPro" id="IPR020471">
    <property type="entry name" value="AKR"/>
</dbReference>
<dbReference type="RefSeq" id="WP_143920867.1">
    <property type="nucleotide sequence ID" value="NZ_VLTK01000001.1"/>
</dbReference>
<dbReference type="AlphaFoldDB" id="A0A556CQM3"/>
<keyword evidence="1" id="KW-0560">Oxidoreductase</keyword>
<evidence type="ECO:0000313" key="3">
    <source>
        <dbReference type="EMBL" id="TSI19727.1"/>
    </source>
</evidence>
<dbReference type="PANTHER" id="PTHR43364:SF4">
    <property type="entry name" value="NAD(P)-LINKED OXIDOREDUCTASE SUPERFAMILY PROTEIN"/>
    <property type="match status" value="1"/>
</dbReference>
<protein>
    <submittedName>
        <fullName evidence="3">Aldo/keto reductase</fullName>
    </submittedName>
</protein>
<dbReference type="EMBL" id="VLTK01000001">
    <property type="protein sequence ID" value="TSI19727.1"/>
    <property type="molecule type" value="Genomic_DNA"/>
</dbReference>
<reference evidence="3 4" key="1">
    <citation type="submission" date="2019-07" db="EMBL/GenBank/DDBJ databases">
        <title>Draft genome sequence of Brevibacterium aurantiacum XU54 isolated from Xinjiang China.</title>
        <authorList>
            <person name="Xu X."/>
        </authorList>
    </citation>
    <scope>NUCLEOTIDE SEQUENCE [LARGE SCALE GENOMIC DNA]</scope>
    <source>
        <strain evidence="3 4">XU54</strain>
    </source>
</reference>
<dbReference type="PRINTS" id="PR00069">
    <property type="entry name" value="ALDKETRDTASE"/>
</dbReference>
<accession>A0A556CQM3</accession>
<dbReference type="InterPro" id="IPR023210">
    <property type="entry name" value="NADP_OxRdtase_dom"/>
</dbReference>
<sequence length="352" mass="37444">MRYKVFGRRTGLRVSEYVLGTANFGSSVSSAGLAGSKEIFDAFTAAGGTTFDVSNIYQKGEAEAVLGGLLGQDREEYVIIAKYGGTRGEQVHPGAAGNSRKTMVRSLERTLKSLNTDYVDVFMPHFPDGLTPTVEILDALEGLVQAGKVRYAGLSNFPAWRIAGAATRSELNGRVPLAGFQSEFSLVERSAERELIPMAEAHGLGMLAYSPLAGGLLTGKYRLGESGRLSGQREAAENGSAGRDRSESILDALLAVANEAETGPVQTAIAWLRHRAQRARTALIPIVGPRTPAHLEGYLAALDVNLGSEHYEMLDRASGIRLGAPHEAVAAALEHGSDGDRDQLDVPIVPVT</sequence>
<organism evidence="3 4">
    <name type="scientific">Brevibacterium aurantiacum</name>
    <dbReference type="NCBI Taxonomy" id="273384"/>
    <lineage>
        <taxon>Bacteria</taxon>
        <taxon>Bacillati</taxon>
        <taxon>Actinomycetota</taxon>
        <taxon>Actinomycetes</taxon>
        <taxon>Micrococcales</taxon>
        <taxon>Brevibacteriaceae</taxon>
        <taxon>Brevibacterium</taxon>
    </lineage>
</organism>
<evidence type="ECO:0000256" key="1">
    <source>
        <dbReference type="ARBA" id="ARBA00023002"/>
    </source>
</evidence>
<comment type="caution">
    <text evidence="3">The sequence shown here is derived from an EMBL/GenBank/DDBJ whole genome shotgun (WGS) entry which is preliminary data.</text>
</comment>
<dbReference type="Gene3D" id="3.20.20.100">
    <property type="entry name" value="NADP-dependent oxidoreductase domain"/>
    <property type="match status" value="1"/>
</dbReference>
<dbReference type="Pfam" id="PF00248">
    <property type="entry name" value="Aldo_ket_red"/>
    <property type="match status" value="1"/>
</dbReference>
<dbReference type="OrthoDB" id="9768793at2"/>
<evidence type="ECO:0000259" key="2">
    <source>
        <dbReference type="Pfam" id="PF00248"/>
    </source>
</evidence>
<proteinExistence type="predicted"/>
<dbReference type="InterPro" id="IPR036812">
    <property type="entry name" value="NAD(P)_OxRdtase_dom_sf"/>
</dbReference>
<feature type="domain" description="NADP-dependent oxidoreductase" evidence="2">
    <location>
        <begin position="18"/>
        <end position="317"/>
    </location>
</feature>
<dbReference type="InterPro" id="IPR050523">
    <property type="entry name" value="AKR_Detox_Biosynth"/>
</dbReference>
<dbReference type="Proteomes" id="UP000316406">
    <property type="component" value="Unassembled WGS sequence"/>
</dbReference>
<dbReference type="GO" id="GO:0016491">
    <property type="term" value="F:oxidoreductase activity"/>
    <property type="evidence" value="ECO:0007669"/>
    <property type="project" value="UniProtKB-KW"/>
</dbReference>